<proteinExistence type="inferred from homology"/>
<gene>
    <name evidence="4" type="ORF">A3Q56_06843</name>
</gene>
<keyword evidence="3" id="KW-0969">Cilium</keyword>
<comment type="similarity">
    <text evidence="1 3">Belongs to the tektin family.</text>
</comment>
<accession>A0A177AUD5</accession>
<keyword evidence="3" id="KW-0966">Cell projection</keyword>
<dbReference type="PANTHER" id="PTHR19960:SF11">
    <property type="entry name" value="TEKTIN"/>
    <property type="match status" value="1"/>
</dbReference>
<protein>
    <recommendedName>
        <fullName evidence="3">Tektin</fullName>
    </recommendedName>
</protein>
<keyword evidence="2" id="KW-0963">Cytoplasm</keyword>
<dbReference type="AlphaFoldDB" id="A0A177AUD5"/>
<reference evidence="4 5" key="1">
    <citation type="submission" date="2016-04" db="EMBL/GenBank/DDBJ databases">
        <title>The genome of Intoshia linei affirms orthonectids as highly simplified spiralians.</title>
        <authorList>
            <person name="Mikhailov K.V."/>
            <person name="Slusarev G.S."/>
            <person name="Nikitin M.A."/>
            <person name="Logacheva M.D."/>
            <person name="Penin A."/>
            <person name="Aleoshin V."/>
            <person name="Panchin Y.V."/>
        </authorList>
    </citation>
    <scope>NUCLEOTIDE SEQUENCE [LARGE SCALE GENOMIC DNA]</scope>
    <source>
        <strain evidence="4">Intl2013</strain>
        <tissue evidence="4">Whole animal</tissue>
    </source>
</reference>
<dbReference type="InterPro" id="IPR000435">
    <property type="entry name" value="Tektins"/>
</dbReference>
<dbReference type="GO" id="GO:0060271">
    <property type="term" value="P:cilium assembly"/>
    <property type="evidence" value="ECO:0007669"/>
    <property type="project" value="UniProtKB-UniRule"/>
</dbReference>
<comment type="caution">
    <text evidence="4">The sequence shown here is derived from an EMBL/GenBank/DDBJ whole genome shotgun (WGS) entry which is preliminary data.</text>
</comment>
<dbReference type="PANTHER" id="PTHR19960">
    <property type="entry name" value="TEKTIN"/>
    <property type="match status" value="1"/>
</dbReference>
<organism evidence="4 5">
    <name type="scientific">Intoshia linei</name>
    <dbReference type="NCBI Taxonomy" id="1819745"/>
    <lineage>
        <taxon>Eukaryota</taxon>
        <taxon>Metazoa</taxon>
        <taxon>Spiralia</taxon>
        <taxon>Lophotrochozoa</taxon>
        <taxon>Mesozoa</taxon>
        <taxon>Orthonectida</taxon>
        <taxon>Rhopaluridae</taxon>
        <taxon>Intoshia</taxon>
    </lineage>
</organism>
<keyword evidence="5" id="KW-1185">Reference proteome</keyword>
<dbReference type="Proteomes" id="UP000078046">
    <property type="component" value="Unassembled WGS sequence"/>
</dbReference>
<dbReference type="GO" id="GO:0005930">
    <property type="term" value="C:axoneme"/>
    <property type="evidence" value="ECO:0007669"/>
    <property type="project" value="UniProtKB-SubCell"/>
</dbReference>
<keyword evidence="3" id="KW-0282">Flagellum</keyword>
<evidence type="ECO:0000256" key="1">
    <source>
        <dbReference type="ARBA" id="ARBA00007209"/>
    </source>
</evidence>
<evidence type="ECO:0000256" key="2">
    <source>
        <dbReference type="ARBA" id="ARBA00022490"/>
    </source>
</evidence>
<comment type="subcellular location">
    <subcellularLocation>
        <location evidence="3">Cytoplasm</location>
        <location evidence="3">Cytoskeleton</location>
        <location evidence="3">Cilium axoneme</location>
    </subcellularLocation>
</comment>
<dbReference type="GO" id="GO:0060294">
    <property type="term" value="P:cilium movement involved in cell motility"/>
    <property type="evidence" value="ECO:0007669"/>
    <property type="project" value="UniProtKB-UniRule"/>
</dbReference>
<dbReference type="InterPro" id="IPR048256">
    <property type="entry name" value="Tektin-like"/>
</dbReference>
<evidence type="ECO:0000313" key="5">
    <source>
        <dbReference type="Proteomes" id="UP000078046"/>
    </source>
</evidence>
<name>A0A177AUD5_9BILA</name>
<sequence length="456" mass="54106">MIDIIDRLRNIKELIIDSLNRDCIDFRKMRCTNFDDKLPEIPRNIPLFKLQSFPFIRSTSFSNFTSNRQGFGLELYQNTIPKNILQKTDFKSEFISLPYNNVCIQNRPNVYEWFDHNAKNINTAERVKSASEKIIQETKSICRFTEEEINERQNVTRKHLSCRLKSLNFWKNEITREVNLLCDDSYNLTLQLQKLKQFIRYTHNILKITTECRIQRKKRKSVDLINDTVQELLEKEVEICQEWTRKLSDVVTDMENKLKYITIEEWESEVNNSILNSQSERAASSDLCINCQSMINKCASIIIHHWNQVNTEFSMRTKQVIDIKNKTQHYLNQIVSKITKLSTNIECIKCALLQKDFPLRLAKVRLSLRKRRPNGELCNDNVNFGLREELNYLMESKKKLQDKLDYSIKILNELIISKKELQKDIIIKNHSIFIDREKCMTLRGTFSLKPMLESYY</sequence>
<dbReference type="Pfam" id="PF03148">
    <property type="entry name" value="Tektin"/>
    <property type="match status" value="2"/>
</dbReference>
<dbReference type="GO" id="GO:0005634">
    <property type="term" value="C:nucleus"/>
    <property type="evidence" value="ECO:0007669"/>
    <property type="project" value="TreeGrafter"/>
</dbReference>
<dbReference type="PRINTS" id="PR00511">
    <property type="entry name" value="TEKTIN"/>
</dbReference>
<dbReference type="EMBL" id="LWCA01001292">
    <property type="protein sequence ID" value="OAF65440.1"/>
    <property type="molecule type" value="Genomic_DNA"/>
</dbReference>
<evidence type="ECO:0000256" key="3">
    <source>
        <dbReference type="RuleBase" id="RU367040"/>
    </source>
</evidence>
<dbReference type="GO" id="GO:0015630">
    <property type="term" value="C:microtubule cytoskeleton"/>
    <property type="evidence" value="ECO:0007669"/>
    <property type="project" value="UniProtKB-UniRule"/>
</dbReference>
<dbReference type="OrthoDB" id="9886517at2759"/>
<evidence type="ECO:0000313" key="4">
    <source>
        <dbReference type="EMBL" id="OAF65440.1"/>
    </source>
</evidence>